<dbReference type="Pfam" id="PF02458">
    <property type="entry name" value="Transferase"/>
    <property type="match status" value="1"/>
</dbReference>
<comment type="similarity">
    <text evidence="1">Belongs to the plant acyltransferase family.</text>
</comment>
<dbReference type="InterPro" id="IPR050317">
    <property type="entry name" value="Plant_Fungal_Acyltransferase"/>
</dbReference>
<dbReference type="AlphaFoldDB" id="A0AA49BZX3"/>
<proteinExistence type="evidence at transcript level"/>
<sequence>MAASTHTDTHAMEVVIKNSHIVKPAESITPDDEIMYVSDCDQVKPLTHAPTIYVYKPTTEISIKDAIHILKDSLSKALVTFYPLAGRLHWISGGGGRVELHCKSKGASVLEAESHLKIDDLGDFLPSPVISSLLPSVDLINTPIEDVPLLLVQLTKFTCGGLTLGVMISHVLADGRSALHFLSEWAKVARGGDKSFDPPPFLDRKVLQPKELPPHDALSKLVKHSQFHPLPPVIGGDADGMDQRKKPTMVAALKIGKEQVEKLKAKANINYGIKSDGEEHKSFRALTKFEALSAHIWKCASKARKHTNDQETLCLISVDFRNRLKQPLPPAYFGNAVVMVPAVATAGDILSKPLGYTASKIRETIDSVTDQYVNATLATCKNLPDVSLYRNSHTVGCSRGAFFGNPNILITSWTGLNLYGLDFGWGEETYLGPASVGYDGRILMLPSHNGDGSFLVILRFQVEHFDAFVKYFHEEI</sequence>
<evidence type="ECO:0000256" key="1">
    <source>
        <dbReference type="ARBA" id="ARBA00009861"/>
    </source>
</evidence>
<dbReference type="EMBL" id="MT900547">
    <property type="protein sequence ID" value="URX65364.1"/>
    <property type="molecule type" value="mRNA"/>
</dbReference>
<protein>
    <submittedName>
        <fullName evidence="2">Shikimate O-hydroxycinnamoyltransferase</fullName>
    </submittedName>
</protein>
<organism evidence="2">
    <name type="scientific">Gymnema sylvestre</name>
    <name type="common">Gurmar</name>
    <name type="synonym">Periploca sylvestris</name>
    <dbReference type="NCBI Taxonomy" id="4068"/>
    <lineage>
        <taxon>Eukaryota</taxon>
        <taxon>Viridiplantae</taxon>
        <taxon>Streptophyta</taxon>
        <taxon>Embryophyta</taxon>
        <taxon>Tracheophyta</taxon>
        <taxon>Spermatophyta</taxon>
        <taxon>Magnoliopsida</taxon>
        <taxon>eudicotyledons</taxon>
        <taxon>Gunneridae</taxon>
        <taxon>Pentapetalae</taxon>
        <taxon>asterids</taxon>
        <taxon>lamiids</taxon>
        <taxon>Gentianales</taxon>
        <taxon>Apocynaceae</taxon>
        <taxon>Asclepiadoideae</taxon>
        <taxon>Marsdenieae</taxon>
        <taxon>Gymnema</taxon>
    </lineage>
</organism>
<accession>A0AA49BZX3</accession>
<evidence type="ECO:0000313" key="2">
    <source>
        <dbReference type="EMBL" id="URX65364.1"/>
    </source>
</evidence>
<name>A0AA49BZX3_GYMSY</name>
<dbReference type="InterPro" id="IPR023213">
    <property type="entry name" value="CAT-like_dom_sf"/>
</dbReference>
<reference evidence="2" key="1">
    <citation type="submission" date="2020-08" db="EMBL/GenBank/DDBJ databases">
        <title>Flavonoid synthesis in Gymnema sylvestre.</title>
        <authorList>
            <person name="Kalariya K.A."/>
        </authorList>
    </citation>
    <scope>NUCLEOTIDE SEQUENCE</scope>
</reference>
<dbReference type="PANTHER" id="PTHR31642">
    <property type="entry name" value="TRICHOTHECENE 3-O-ACETYLTRANSFERASE"/>
    <property type="match status" value="1"/>
</dbReference>
<dbReference type="Gene3D" id="3.30.559.10">
    <property type="entry name" value="Chloramphenicol acetyltransferase-like domain"/>
    <property type="match status" value="2"/>
</dbReference>
<dbReference type="GO" id="GO:0016747">
    <property type="term" value="F:acyltransferase activity, transferring groups other than amino-acyl groups"/>
    <property type="evidence" value="ECO:0007669"/>
    <property type="project" value="TreeGrafter"/>
</dbReference>
<dbReference type="PANTHER" id="PTHR31642:SF289">
    <property type="entry name" value="SPERMIDINE HYDROXYCINNAMOYL TRANSFERASE"/>
    <property type="match status" value="1"/>
</dbReference>